<dbReference type="InterPro" id="IPR029060">
    <property type="entry name" value="PIN-like_dom_sf"/>
</dbReference>
<organism evidence="2 3">
    <name type="scientific">Fibrella forsythiae</name>
    <dbReference type="NCBI Taxonomy" id="2817061"/>
    <lineage>
        <taxon>Bacteria</taxon>
        <taxon>Pseudomonadati</taxon>
        <taxon>Bacteroidota</taxon>
        <taxon>Cytophagia</taxon>
        <taxon>Cytophagales</taxon>
        <taxon>Spirosomataceae</taxon>
        <taxon>Fibrella</taxon>
    </lineage>
</organism>
<dbReference type="SUPFAM" id="SSF88723">
    <property type="entry name" value="PIN domain-like"/>
    <property type="match status" value="1"/>
</dbReference>
<name>A0ABS3JUA3_9BACT</name>
<proteinExistence type="predicted"/>
<sequence length="132" mass="15082">MRLLLDTHILLWVLEEHPSLSPRARTLIQDANNEVFVSSVSLFEIAIKTRLGKLHTQRTSSEIQEELTQRLAIGLLPITAAHLDAYQLLPLYEDHRDPFDRLLLATAQAERLVLISDDGKFERYASLVQLIL</sequence>
<reference evidence="2 3" key="1">
    <citation type="submission" date="2021-03" db="EMBL/GenBank/DDBJ databases">
        <title>Fibrella sp. HMF5405 genome sequencing and assembly.</title>
        <authorList>
            <person name="Kang H."/>
            <person name="Kim H."/>
            <person name="Bae S."/>
            <person name="Joh K."/>
        </authorList>
    </citation>
    <scope>NUCLEOTIDE SEQUENCE [LARGE SCALE GENOMIC DNA]</scope>
    <source>
        <strain evidence="2 3">HMF5405</strain>
    </source>
</reference>
<dbReference type="EMBL" id="JAFMYW010000017">
    <property type="protein sequence ID" value="MBO0952981.1"/>
    <property type="molecule type" value="Genomic_DNA"/>
</dbReference>
<evidence type="ECO:0000313" key="3">
    <source>
        <dbReference type="Proteomes" id="UP000664628"/>
    </source>
</evidence>
<evidence type="ECO:0000313" key="2">
    <source>
        <dbReference type="EMBL" id="MBO0952981.1"/>
    </source>
</evidence>
<dbReference type="InterPro" id="IPR052919">
    <property type="entry name" value="TA_system_RNase"/>
</dbReference>
<gene>
    <name evidence="2" type="ORF">J2I46_30690</name>
</gene>
<dbReference type="PANTHER" id="PTHR36173:SF2">
    <property type="entry name" value="RIBONUCLEASE VAPC16"/>
    <property type="match status" value="1"/>
</dbReference>
<feature type="domain" description="PIN" evidence="1">
    <location>
        <begin position="4"/>
        <end position="125"/>
    </location>
</feature>
<dbReference type="CDD" id="cd09872">
    <property type="entry name" value="PIN_Sll0205-like"/>
    <property type="match status" value="1"/>
</dbReference>
<dbReference type="Gene3D" id="3.40.50.1010">
    <property type="entry name" value="5'-nuclease"/>
    <property type="match status" value="1"/>
</dbReference>
<dbReference type="InterPro" id="IPR041705">
    <property type="entry name" value="PIN_Sll0205"/>
</dbReference>
<protein>
    <submittedName>
        <fullName evidence="2">Type II toxin-antitoxin system VapC family toxin</fullName>
    </submittedName>
</protein>
<keyword evidence="3" id="KW-1185">Reference proteome</keyword>
<evidence type="ECO:0000259" key="1">
    <source>
        <dbReference type="Pfam" id="PF01850"/>
    </source>
</evidence>
<dbReference type="PANTHER" id="PTHR36173">
    <property type="entry name" value="RIBONUCLEASE VAPC16-RELATED"/>
    <property type="match status" value="1"/>
</dbReference>
<comment type="caution">
    <text evidence="2">The sequence shown here is derived from an EMBL/GenBank/DDBJ whole genome shotgun (WGS) entry which is preliminary data.</text>
</comment>
<accession>A0ABS3JUA3</accession>
<dbReference type="RefSeq" id="WP_207332933.1">
    <property type="nucleotide sequence ID" value="NZ_JAFMYW010000017.1"/>
</dbReference>
<dbReference type="InterPro" id="IPR002716">
    <property type="entry name" value="PIN_dom"/>
</dbReference>
<dbReference type="Proteomes" id="UP000664628">
    <property type="component" value="Unassembled WGS sequence"/>
</dbReference>
<dbReference type="Pfam" id="PF01850">
    <property type="entry name" value="PIN"/>
    <property type="match status" value="1"/>
</dbReference>